<dbReference type="RefSeq" id="WP_183474954.1">
    <property type="nucleotide sequence ID" value="NZ_JACIBX010000015.1"/>
</dbReference>
<organism evidence="1 2">
    <name type="scientific">Limimaricola variabilis</name>
    <dbReference type="NCBI Taxonomy" id="1492771"/>
    <lineage>
        <taxon>Bacteria</taxon>
        <taxon>Pseudomonadati</taxon>
        <taxon>Pseudomonadota</taxon>
        <taxon>Alphaproteobacteria</taxon>
        <taxon>Rhodobacterales</taxon>
        <taxon>Paracoccaceae</taxon>
        <taxon>Limimaricola</taxon>
    </lineage>
</organism>
<dbReference type="EMBL" id="JACIBX010000015">
    <property type="protein sequence ID" value="MBB3713475.1"/>
    <property type="molecule type" value="Genomic_DNA"/>
</dbReference>
<dbReference type="Proteomes" id="UP000576152">
    <property type="component" value="Unassembled WGS sequence"/>
</dbReference>
<evidence type="ECO:0000313" key="1">
    <source>
        <dbReference type="EMBL" id="MBB3713475.1"/>
    </source>
</evidence>
<evidence type="ECO:0000313" key="2">
    <source>
        <dbReference type="Proteomes" id="UP000576152"/>
    </source>
</evidence>
<keyword evidence="2" id="KW-1185">Reference proteome</keyword>
<sequence length="135" mass="14822">MSDHIDTIDTDIAALSKLLETEIEEIRGGTLDRVATRLEEKAALVARIEGQGPEIAARLEAEDSDAEMLRDALDRLAGLVARDAEILERMRLITAEVLRDLERLRARHGLAGLYGADGNRSAKDTLSRSPMDKSV</sequence>
<reference evidence="1 2" key="1">
    <citation type="submission" date="2020-08" db="EMBL/GenBank/DDBJ databases">
        <title>Genomic Encyclopedia of Type Strains, Phase III (KMG-III): the genomes of soil and plant-associated and newly described type strains.</title>
        <authorList>
            <person name="Whitman W."/>
        </authorList>
    </citation>
    <scope>NUCLEOTIDE SEQUENCE [LARGE SCALE GENOMIC DNA]</scope>
    <source>
        <strain evidence="1 2">CECT 8572</strain>
    </source>
</reference>
<accession>A0ABR6HSH3</accession>
<gene>
    <name evidence="1" type="ORF">FHS00_003079</name>
</gene>
<name>A0ABR6HSH3_9RHOB</name>
<comment type="caution">
    <text evidence="1">The sequence shown here is derived from an EMBL/GenBank/DDBJ whole genome shotgun (WGS) entry which is preliminary data.</text>
</comment>
<proteinExistence type="predicted"/>
<protein>
    <submittedName>
        <fullName evidence="1">Transcriptional regulator</fullName>
    </submittedName>
</protein>